<dbReference type="Proteomes" id="UP001185331">
    <property type="component" value="Unassembled WGS sequence"/>
</dbReference>
<gene>
    <name evidence="1" type="ORF">J2Y00_002551</name>
</gene>
<dbReference type="EMBL" id="JAVDQK010000005">
    <property type="protein sequence ID" value="MDR6218954.1"/>
    <property type="molecule type" value="Genomic_DNA"/>
</dbReference>
<evidence type="ECO:0000313" key="1">
    <source>
        <dbReference type="EMBL" id="MDR6218954.1"/>
    </source>
</evidence>
<dbReference type="AlphaFoldDB" id="A0AAE3XDJ6"/>
<evidence type="ECO:0000313" key="2">
    <source>
        <dbReference type="Proteomes" id="UP001185331"/>
    </source>
</evidence>
<organism evidence="1 2">
    <name type="scientific">Deinococcus soli</name>
    <name type="common">ex Cha et al. 2016</name>
    <dbReference type="NCBI Taxonomy" id="1309411"/>
    <lineage>
        <taxon>Bacteria</taxon>
        <taxon>Thermotogati</taxon>
        <taxon>Deinococcota</taxon>
        <taxon>Deinococci</taxon>
        <taxon>Deinococcales</taxon>
        <taxon>Deinococcaceae</taxon>
        <taxon>Deinococcus</taxon>
    </lineage>
</organism>
<dbReference type="RefSeq" id="WP_309853830.1">
    <property type="nucleotide sequence ID" value="NZ_JAVDQJ010000004.1"/>
</dbReference>
<protein>
    <submittedName>
        <fullName evidence="1">Uncharacterized protein</fullName>
    </submittedName>
</protein>
<name>A0AAE3XDJ6_9DEIO</name>
<accession>A0AAE3XDJ6</accession>
<proteinExistence type="predicted"/>
<sequence length="107" mass="11699">MPAAEPWKAAAYSAKYAAAVDRILGTYGTEDAAIAAAEAHLRARPARAILVDITYGAGTLPVKTLGWIGGTLECRDRPEHRPEFTQGPQESWTDFKRRTWAATQVSR</sequence>
<reference evidence="1" key="1">
    <citation type="submission" date="2023-07" db="EMBL/GenBank/DDBJ databases">
        <title>Sorghum-associated microbial communities from plants grown in Nebraska, USA.</title>
        <authorList>
            <person name="Schachtman D."/>
        </authorList>
    </citation>
    <scope>NUCLEOTIDE SEQUENCE</scope>
    <source>
        <strain evidence="1">BE330</strain>
    </source>
</reference>
<comment type="caution">
    <text evidence="1">The sequence shown here is derived from an EMBL/GenBank/DDBJ whole genome shotgun (WGS) entry which is preliminary data.</text>
</comment>